<dbReference type="Proteomes" id="UP000054270">
    <property type="component" value="Unassembled WGS sequence"/>
</dbReference>
<reference evidence="2" key="1">
    <citation type="submission" date="2014-04" db="EMBL/GenBank/DDBJ databases">
        <title>Evolutionary Origins and Diversification of the Mycorrhizal Mutualists.</title>
        <authorList>
            <consortium name="DOE Joint Genome Institute"/>
            <consortium name="Mycorrhizal Genomics Consortium"/>
            <person name="Kohler A."/>
            <person name="Kuo A."/>
            <person name="Nagy L.G."/>
            <person name="Floudas D."/>
            <person name="Copeland A."/>
            <person name="Barry K.W."/>
            <person name="Cichocki N."/>
            <person name="Veneault-Fourrey C."/>
            <person name="LaButti K."/>
            <person name="Lindquist E.A."/>
            <person name="Lipzen A."/>
            <person name="Lundell T."/>
            <person name="Morin E."/>
            <person name="Murat C."/>
            <person name="Riley R."/>
            <person name="Ohm R."/>
            <person name="Sun H."/>
            <person name="Tunlid A."/>
            <person name="Henrissat B."/>
            <person name="Grigoriev I.V."/>
            <person name="Hibbett D.S."/>
            <person name="Martin F."/>
        </authorList>
    </citation>
    <scope>NUCLEOTIDE SEQUENCE [LARGE SCALE GENOMIC DNA]</scope>
    <source>
        <strain evidence="2">FD-334 SS-4</strain>
    </source>
</reference>
<sequence>MSSWSRLVNTDFGVACAGQYIWKLFAWKGERFLGFLLVLRWLCDPSSSESSTATKWLRQGKELSCKLAVNCRIIAVTSLSIRKRRAVIGYSNS</sequence>
<protein>
    <submittedName>
        <fullName evidence="1">Uncharacterized protein</fullName>
    </submittedName>
</protein>
<evidence type="ECO:0000313" key="2">
    <source>
        <dbReference type="Proteomes" id="UP000054270"/>
    </source>
</evidence>
<gene>
    <name evidence="1" type="ORF">HYPSUDRAFT_33922</name>
</gene>
<accession>A0A0D2MWU6</accession>
<dbReference type="AlphaFoldDB" id="A0A0D2MWU6"/>
<organism evidence="1 2">
    <name type="scientific">Hypholoma sublateritium (strain FD-334 SS-4)</name>
    <dbReference type="NCBI Taxonomy" id="945553"/>
    <lineage>
        <taxon>Eukaryota</taxon>
        <taxon>Fungi</taxon>
        <taxon>Dikarya</taxon>
        <taxon>Basidiomycota</taxon>
        <taxon>Agaricomycotina</taxon>
        <taxon>Agaricomycetes</taxon>
        <taxon>Agaricomycetidae</taxon>
        <taxon>Agaricales</taxon>
        <taxon>Agaricineae</taxon>
        <taxon>Strophariaceae</taxon>
        <taxon>Hypholoma</taxon>
    </lineage>
</organism>
<evidence type="ECO:0000313" key="1">
    <source>
        <dbReference type="EMBL" id="KJA28503.1"/>
    </source>
</evidence>
<proteinExistence type="predicted"/>
<name>A0A0D2MWU6_HYPSF</name>
<dbReference type="EMBL" id="KN817521">
    <property type="protein sequence ID" value="KJA28503.1"/>
    <property type="molecule type" value="Genomic_DNA"/>
</dbReference>
<keyword evidence="2" id="KW-1185">Reference proteome</keyword>